<proteinExistence type="predicted"/>
<organism evidence="1 2">
    <name type="scientific">Yersinia phage fPS-9</name>
    <dbReference type="NCBI Taxonomy" id="2052746"/>
    <lineage>
        <taxon>Viruses</taxon>
        <taxon>Duplodnaviria</taxon>
        <taxon>Heunggongvirae</taxon>
        <taxon>Uroviricota</taxon>
        <taxon>Caudoviricetes</taxon>
        <taxon>Autographivirales</taxon>
        <taxon>Autotranscriptaviridae</taxon>
        <taxon>Studiervirinae</taxon>
        <taxon>Helsettvirus</taxon>
        <taxon>Helsettvirus fPS9</taxon>
    </lineage>
</organism>
<protein>
    <submittedName>
        <fullName evidence="1">Phage endopeptidase Rz1</fullName>
    </submittedName>
</protein>
<dbReference type="KEGG" id="vg:54989552"/>
<dbReference type="GeneID" id="54989552"/>
<dbReference type="EMBL" id="LT960606">
    <property type="protein sequence ID" value="SOL37541.1"/>
    <property type="molecule type" value="Genomic_DNA"/>
</dbReference>
<name>A0A2C9CZW3_9CAUD</name>
<sequence length="88" mass="9684">MSISRRRRRMRINELLCRVRSRRLAQSTKATSKPLRGALIGLLMICVTMVSACGLNSKPPKASPTVMVDASLMVEPNLTKSLVSVLSE</sequence>
<dbReference type="Proteomes" id="UP000240303">
    <property type="component" value="Segment"/>
</dbReference>
<keyword evidence="2" id="KW-1185">Reference proteome</keyword>
<dbReference type="RefSeq" id="YP_009799073.1">
    <property type="nucleotide sequence ID" value="NC_047934.1"/>
</dbReference>
<dbReference type="GO" id="GO:0019076">
    <property type="term" value="P:viral release from host cell"/>
    <property type="evidence" value="ECO:0007669"/>
    <property type="project" value="InterPro"/>
</dbReference>
<evidence type="ECO:0000313" key="1">
    <source>
        <dbReference type="EMBL" id="SOL37541.1"/>
    </source>
</evidence>
<reference evidence="2" key="1">
    <citation type="submission" date="2017-10" db="EMBL/GenBank/DDBJ databases">
        <authorList>
            <person name="Skurnik M."/>
        </authorList>
    </citation>
    <scope>NUCLEOTIDE SEQUENCE [LARGE SCALE GENOMIC DNA]</scope>
</reference>
<accession>A0A2C9CZW3</accession>
<evidence type="ECO:0000313" key="2">
    <source>
        <dbReference type="Proteomes" id="UP000240303"/>
    </source>
</evidence>
<dbReference type="InterPro" id="IPR020130">
    <property type="entry name" value="O-spanin_T7likevirus"/>
</dbReference>
<gene>
    <name evidence="1" type="primary">g044.1</name>
</gene>
<dbReference type="Pfam" id="PF17531">
    <property type="entry name" value="O_Spanin_T7"/>
    <property type="match status" value="1"/>
</dbReference>